<reference evidence="2" key="1">
    <citation type="submission" date="2020-11" db="EMBL/GenBank/DDBJ databases">
        <authorList>
            <consortium name="DOE Joint Genome Institute"/>
            <person name="Ahrendt S."/>
            <person name="Riley R."/>
            <person name="Andreopoulos W."/>
            <person name="Labutti K."/>
            <person name="Pangilinan J."/>
            <person name="Ruiz-Duenas F.J."/>
            <person name="Barrasa J.M."/>
            <person name="Sanchez-Garcia M."/>
            <person name="Camarero S."/>
            <person name="Miyauchi S."/>
            <person name="Serrano A."/>
            <person name="Linde D."/>
            <person name="Babiker R."/>
            <person name="Drula E."/>
            <person name="Ayuso-Fernandez I."/>
            <person name="Pacheco R."/>
            <person name="Padilla G."/>
            <person name="Ferreira P."/>
            <person name="Barriuso J."/>
            <person name="Kellner H."/>
            <person name="Castanera R."/>
            <person name="Alfaro M."/>
            <person name="Ramirez L."/>
            <person name="Pisabarro A.G."/>
            <person name="Kuo A."/>
            <person name="Tritt A."/>
            <person name="Lipzen A."/>
            <person name="He G."/>
            <person name="Yan M."/>
            <person name="Ng V."/>
            <person name="Cullen D."/>
            <person name="Martin F."/>
            <person name="Rosso M.-N."/>
            <person name="Henrissat B."/>
            <person name="Hibbett D."/>
            <person name="Martinez A.T."/>
            <person name="Grigoriev I.V."/>
        </authorList>
    </citation>
    <scope>NUCLEOTIDE SEQUENCE</scope>
    <source>
        <strain evidence="2">CBS 506.95</strain>
    </source>
</reference>
<feature type="region of interest" description="Disordered" evidence="1">
    <location>
        <begin position="38"/>
        <end position="60"/>
    </location>
</feature>
<proteinExistence type="predicted"/>
<gene>
    <name evidence="2" type="ORF">CPB83DRAFT_77080</name>
</gene>
<sequence>MTLSKRHPLRLLLPSELSQNAPEEITYPHAVELSAQTYDSSDDSASHLPTHSDPELKPTFREPLLPTFRSRHSTPHDDAVMYPASGSLCGTSPTVFGQSLPFSTPGPGSAVTARSIFSVPSPQSGSSPTLCHPLSHHEDGQRHPAVTELYQPSIAAVNPYYHFNDQADYDDSGPALADLPDNPYVSSVYSTPGPTFCAPFFHFDSPTEDPLTPAAEDLGSSEFTNVLDLNEVGFHWAPFDRKQIIAPSIPETQAFRAHGTSTASRPVRDSLDYDKSITPTISHNGTSPHDPVAGDNTSAFPIASQTHLEETTTVKPPVSPSPFRFSPSVTDYQLEPVVTASESDPIFISPSPSTGAYHVPESQGQPQVHRNSSQRLILKHAQAQTPPPQNIPFAPRPGVYISPIEYSPKESTKPRTAENGKDIQASLV</sequence>
<dbReference type="EMBL" id="MU157834">
    <property type="protein sequence ID" value="KAF9531607.1"/>
    <property type="molecule type" value="Genomic_DNA"/>
</dbReference>
<dbReference type="AlphaFoldDB" id="A0A9P6EM64"/>
<name>A0A9P6EM64_9AGAR</name>
<feature type="compositionally biased region" description="Basic and acidic residues" evidence="1">
    <location>
        <begin position="50"/>
        <end position="60"/>
    </location>
</feature>
<organism evidence="2 3">
    <name type="scientific">Crepidotus variabilis</name>
    <dbReference type="NCBI Taxonomy" id="179855"/>
    <lineage>
        <taxon>Eukaryota</taxon>
        <taxon>Fungi</taxon>
        <taxon>Dikarya</taxon>
        <taxon>Basidiomycota</taxon>
        <taxon>Agaricomycotina</taxon>
        <taxon>Agaricomycetes</taxon>
        <taxon>Agaricomycetidae</taxon>
        <taxon>Agaricales</taxon>
        <taxon>Agaricineae</taxon>
        <taxon>Crepidotaceae</taxon>
        <taxon>Crepidotus</taxon>
    </lineage>
</organism>
<keyword evidence="3" id="KW-1185">Reference proteome</keyword>
<protein>
    <submittedName>
        <fullName evidence="2">Uncharacterized protein</fullName>
    </submittedName>
</protein>
<evidence type="ECO:0000313" key="3">
    <source>
        <dbReference type="Proteomes" id="UP000807306"/>
    </source>
</evidence>
<evidence type="ECO:0000256" key="1">
    <source>
        <dbReference type="SAM" id="MobiDB-lite"/>
    </source>
</evidence>
<accession>A0A9P6EM64</accession>
<evidence type="ECO:0000313" key="2">
    <source>
        <dbReference type="EMBL" id="KAF9531607.1"/>
    </source>
</evidence>
<feature type="compositionally biased region" description="Polar residues" evidence="1">
    <location>
        <begin position="362"/>
        <end position="375"/>
    </location>
</feature>
<feature type="region of interest" description="Disordered" evidence="1">
    <location>
        <begin position="343"/>
        <end position="428"/>
    </location>
</feature>
<dbReference type="OrthoDB" id="3060221at2759"/>
<comment type="caution">
    <text evidence="2">The sequence shown here is derived from an EMBL/GenBank/DDBJ whole genome shotgun (WGS) entry which is preliminary data.</text>
</comment>
<feature type="compositionally biased region" description="Basic and acidic residues" evidence="1">
    <location>
        <begin position="407"/>
        <end position="421"/>
    </location>
</feature>
<dbReference type="Proteomes" id="UP000807306">
    <property type="component" value="Unassembled WGS sequence"/>
</dbReference>